<feature type="compositionally biased region" description="Basic and acidic residues" evidence="1">
    <location>
        <begin position="419"/>
        <end position="428"/>
    </location>
</feature>
<name>A0A2H6KEI4_9APIC</name>
<dbReference type="GeneID" id="39875173"/>
<dbReference type="VEuPathDB" id="PiroplasmaDB:BOVATA_028960"/>
<gene>
    <name evidence="2" type="ORF">BOVATA_028960</name>
</gene>
<evidence type="ECO:0000313" key="2">
    <source>
        <dbReference type="EMBL" id="GBE61403.1"/>
    </source>
</evidence>
<reference evidence="2 3" key="1">
    <citation type="journal article" date="2017" name="BMC Genomics">
        <title>Whole-genome assembly of Babesia ovata and comparative genomics between closely related pathogens.</title>
        <authorList>
            <person name="Yamagishi J."/>
            <person name="Asada M."/>
            <person name="Hakimi H."/>
            <person name="Tanaka T.Q."/>
            <person name="Sugimoto C."/>
            <person name="Kawazu S."/>
        </authorList>
    </citation>
    <scope>NUCLEOTIDE SEQUENCE [LARGE SCALE GENOMIC DNA]</scope>
    <source>
        <strain evidence="2 3">Miyake</strain>
    </source>
</reference>
<organism evidence="2 3">
    <name type="scientific">Babesia ovata</name>
    <dbReference type="NCBI Taxonomy" id="189622"/>
    <lineage>
        <taxon>Eukaryota</taxon>
        <taxon>Sar</taxon>
        <taxon>Alveolata</taxon>
        <taxon>Apicomplexa</taxon>
        <taxon>Aconoidasida</taxon>
        <taxon>Piroplasmida</taxon>
        <taxon>Babesiidae</taxon>
        <taxon>Babesia</taxon>
    </lineage>
</organism>
<dbReference type="AlphaFoldDB" id="A0A2H6KEI4"/>
<evidence type="ECO:0000313" key="3">
    <source>
        <dbReference type="Proteomes" id="UP000236319"/>
    </source>
</evidence>
<sequence length="523" mass="57803">MGANGRDIRLELVSLAVVVVTACLLSPNSWRQNRFVSWLLSSNSSFENIYQLLPILQKNSRVLFVVFNDLASAINSVAAPHNGETPLSKESVRSLLDQEWVQLKLRRAQDSVLSEFGLDAATLDKAIDRFRSDDQVQMYIYGVELMYNTVLEGGYPQCPGVERCEGVTKQFALSVVEKIVAAKQQPLRKTSANERSADSFEVDVVFREMQRFGYTTPFDAYIAFKNAENCYLYDFAFVQARQRIYMGSNSPCSEAVSSRDSDVPRVTVEELQLMLETMDADAPFFLVLFDTEHVIQEFISFVKGSAESEPKAVVAWMCSSDGTPEYSCDRYPAALRFRGGRVENYCIFVPLGSRSLEMTNNVGQIKGIKHRVVAKKKDVVQEKRQPVAAEPAIDAKTVAAATSVPAVKIPPTGPVKGRVKSENKKPQSDKPAASEKVPASPRQPAEGQKRSGGNKRQRDDTVVTEVDRKGPAAKRHASTNALSKGLGSVFSRILSGLERMTQRVTGVSNSLLSSIMAPFSNRT</sequence>
<feature type="region of interest" description="Disordered" evidence="1">
    <location>
        <begin position="407"/>
        <end position="480"/>
    </location>
</feature>
<accession>A0A2H6KEI4</accession>
<evidence type="ECO:0000256" key="1">
    <source>
        <dbReference type="SAM" id="MobiDB-lite"/>
    </source>
</evidence>
<dbReference type="Proteomes" id="UP000236319">
    <property type="component" value="Unassembled WGS sequence"/>
</dbReference>
<comment type="caution">
    <text evidence="2">The sequence shown here is derived from an EMBL/GenBank/DDBJ whole genome shotgun (WGS) entry which is preliminary data.</text>
</comment>
<keyword evidence="3" id="KW-1185">Reference proteome</keyword>
<dbReference type="PROSITE" id="PS51257">
    <property type="entry name" value="PROKAR_LIPOPROTEIN"/>
    <property type="match status" value="1"/>
</dbReference>
<dbReference type="EMBL" id="BDSA01000003">
    <property type="protein sequence ID" value="GBE61403.1"/>
    <property type="molecule type" value="Genomic_DNA"/>
</dbReference>
<proteinExistence type="predicted"/>
<dbReference type="RefSeq" id="XP_028867646.1">
    <property type="nucleotide sequence ID" value="XM_029011813.1"/>
</dbReference>
<feature type="compositionally biased region" description="Basic and acidic residues" evidence="1">
    <location>
        <begin position="456"/>
        <end position="470"/>
    </location>
</feature>
<dbReference type="OrthoDB" id="365246at2759"/>
<protein>
    <submittedName>
        <fullName evidence="2">Uncharacterized protein</fullName>
    </submittedName>
</protein>